<accession>A0A8C1BRJ7</accession>
<keyword evidence="5" id="KW-1185">Reference proteome</keyword>
<name>A0A8C1BRJ7_CYPCA</name>
<evidence type="ECO:0000313" key="4">
    <source>
        <dbReference type="Ensembl" id="ENSCCRP00000037058.2"/>
    </source>
</evidence>
<dbReference type="Ensembl" id="ENSCCRT00000040157.2">
    <property type="protein sequence ID" value="ENSCCRP00000037058.2"/>
    <property type="gene ID" value="ENSCCRG00000082443.1"/>
</dbReference>
<dbReference type="GO" id="GO:0008289">
    <property type="term" value="F:lipid binding"/>
    <property type="evidence" value="ECO:0007669"/>
    <property type="project" value="InterPro"/>
</dbReference>
<dbReference type="Gene3D" id="2.40.128.20">
    <property type="match status" value="1"/>
</dbReference>
<dbReference type="InterPro" id="IPR000566">
    <property type="entry name" value="Lipocln_cytosolic_FA-bd_dom"/>
</dbReference>
<dbReference type="SUPFAM" id="SSF50814">
    <property type="entry name" value="Lipocalins"/>
    <property type="match status" value="1"/>
</dbReference>
<dbReference type="GeneTree" id="ENSGT00940000165886"/>
<evidence type="ECO:0000313" key="5">
    <source>
        <dbReference type="Proteomes" id="UP001108240"/>
    </source>
</evidence>
<dbReference type="Pfam" id="PF00061">
    <property type="entry name" value="Lipocalin"/>
    <property type="match status" value="1"/>
</dbReference>
<sequence>MLVLTVMFLLHLSSNLCEHEDDVPPFNLDVNYALRKVVSILKPSKHIEHDVNTGKMKIKTVTTFKNFDMDFTLGQEFTEDLGPVDGRKCQTTVNWDGDKLICVQRGEKEGRGWTHWLEGNLLHLEMRVQDVTAKQVFKKAE</sequence>
<keyword evidence="2" id="KW-0732">Signal</keyword>
<protein>
    <submittedName>
        <fullName evidence="4">Retinol binding protein 1a, cellular</fullName>
    </submittedName>
</protein>
<reference evidence="4" key="1">
    <citation type="submission" date="2025-08" db="UniProtKB">
        <authorList>
            <consortium name="Ensembl"/>
        </authorList>
    </citation>
    <scope>IDENTIFICATION</scope>
</reference>
<proteinExistence type="inferred from homology"/>
<dbReference type="InterPro" id="IPR012674">
    <property type="entry name" value="Calycin"/>
</dbReference>
<evidence type="ECO:0000256" key="1">
    <source>
        <dbReference type="ARBA" id="ARBA00008390"/>
    </source>
</evidence>
<reference evidence="4" key="2">
    <citation type="submission" date="2025-09" db="UniProtKB">
        <authorList>
            <consortium name="Ensembl"/>
        </authorList>
    </citation>
    <scope>IDENTIFICATION</scope>
</reference>
<evidence type="ECO:0000259" key="3">
    <source>
        <dbReference type="Pfam" id="PF00061"/>
    </source>
</evidence>
<feature type="signal peptide" evidence="2">
    <location>
        <begin position="1"/>
        <end position="17"/>
    </location>
</feature>
<dbReference type="PANTHER" id="PTHR11955">
    <property type="entry name" value="FATTY ACID BINDING PROTEIN"/>
    <property type="match status" value="1"/>
</dbReference>
<dbReference type="AlphaFoldDB" id="A0A8C1BRJ7"/>
<dbReference type="Proteomes" id="UP001108240">
    <property type="component" value="Unplaced"/>
</dbReference>
<comment type="similarity">
    <text evidence="1">Belongs to the calycin superfamily. Fatty-acid binding protein (FABP) family.</text>
</comment>
<feature type="domain" description="Lipocalin/cytosolic fatty-acid binding" evidence="3">
    <location>
        <begin position="28"/>
        <end position="139"/>
    </location>
</feature>
<organism evidence="4 5">
    <name type="scientific">Cyprinus carpio carpio</name>
    <dbReference type="NCBI Taxonomy" id="630221"/>
    <lineage>
        <taxon>Eukaryota</taxon>
        <taxon>Metazoa</taxon>
        <taxon>Chordata</taxon>
        <taxon>Craniata</taxon>
        <taxon>Vertebrata</taxon>
        <taxon>Euteleostomi</taxon>
        <taxon>Actinopterygii</taxon>
        <taxon>Neopterygii</taxon>
        <taxon>Teleostei</taxon>
        <taxon>Ostariophysi</taxon>
        <taxon>Cypriniformes</taxon>
        <taxon>Cyprinidae</taxon>
        <taxon>Cyprininae</taxon>
        <taxon>Cyprinus</taxon>
    </lineage>
</organism>
<feature type="chain" id="PRO_5039933463" evidence="2">
    <location>
        <begin position="18"/>
        <end position="141"/>
    </location>
</feature>
<dbReference type="InterPro" id="IPR031259">
    <property type="entry name" value="ILBP"/>
</dbReference>
<evidence type="ECO:0000256" key="2">
    <source>
        <dbReference type="SAM" id="SignalP"/>
    </source>
</evidence>